<evidence type="ECO:0000313" key="1">
    <source>
        <dbReference type="EMBL" id="KAK3587388.1"/>
    </source>
</evidence>
<dbReference type="AlphaFoldDB" id="A0AAE0S908"/>
<comment type="caution">
    <text evidence="1">The sequence shown here is derived from an EMBL/GenBank/DDBJ whole genome shotgun (WGS) entry which is preliminary data.</text>
</comment>
<gene>
    <name evidence="1" type="ORF">CHS0354_028765</name>
</gene>
<organism evidence="1 2">
    <name type="scientific">Potamilus streckersoni</name>
    <dbReference type="NCBI Taxonomy" id="2493646"/>
    <lineage>
        <taxon>Eukaryota</taxon>
        <taxon>Metazoa</taxon>
        <taxon>Spiralia</taxon>
        <taxon>Lophotrochozoa</taxon>
        <taxon>Mollusca</taxon>
        <taxon>Bivalvia</taxon>
        <taxon>Autobranchia</taxon>
        <taxon>Heteroconchia</taxon>
        <taxon>Palaeoheterodonta</taxon>
        <taxon>Unionida</taxon>
        <taxon>Unionoidea</taxon>
        <taxon>Unionidae</taxon>
        <taxon>Ambleminae</taxon>
        <taxon>Lampsilini</taxon>
        <taxon>Potamilus</taxon>
    </lineage>
</organism>
<protein>
    <submittedName>
        <fullName evidence="1">Uncharacterized protein</fullName>
    </submittedName>
</protein>
<reference evidence="1" key="3">
    <citation type="submission" date="2023-05" db="EMBL/GenBank/DDBJ databases">
        <authorList>
            <person name="Smith C.H."/>
        </authorList>
    </citation>
    <scope>NUCLEOTIDE SEQUENCE</scope>
    <source>
        <strain evidence="1">CHS0354</strain>
        <tissue evidence="1">Mantle</tissue>
    </source>
</reference>
<accession>A0AAE0S908</accession>
<keyword evidence="2" id="KW-1185">Reference proteome</keyword>
<name>A0AAE0S908_9BIVA</name>
<reference evidence="1" key="1">
    <citation type="journal article" date="2021" name="Genome Biol. Evol.">
        <title>A High-Quality Reference Genome for a Parasitic Bivalve with Doubly Uniparental Inheritance (Bivalvia: Unionida).</title>
        <authorList>
            <person name="Smith C.H."/>
        </authorList>
    </citation>
    <scope>NUCLEOTIDE SEQUENCE</scope>
    <source>
        <strain evidence="1">CHS0354</strain>
    </source>
</reference>
<evidence type="ECO:0000313" key="2">
    <source>
        <dbReference type="Proteomes" id="UP001195483"/>
    </source>
</evidence>
<dbReference type="Proteomes" id="UP001195483">
    <property type="component" value="Unassembled WGS sequence"/>
</dbReference>
<sequence length="105" mass="11911">MNHARLLLHDQNPLQKSVMANSACMYLLALMLVLLSIISCHAVTYTEEDTLIPCKPCDLEIIHPWIIKKYSPTCGPCGDLFGVGYEYCCICDTEFRKKCELALRK</sequence>
<proteinExistence type="predicted"/>
<dbReference type="EMBL" id="JAEAOA010001725">
    <property type="protein sequence ID" value="KAK3587388.1"/>
    <property type="molecule type" value="Genomic_DNA"/>
</dbReference>
<reference evidence="1" key="2">
    <citation type="journal article" date="2021" name="Genome Biol. Evol.">
        <title>Developing a high-quality reference genome for a parasitic bivalve with doubly uniparental inheritance (Bivalvia: Unionida).</title>
        <authorList>
            <person name="Smith C.H."/>
        </authorList>
    </citation>
    <scope>NUCLEOTIDE SEQUENCE</scope>
    <source>
        <strain evidence="1">CHS0354</strain>
        <tissue evidence="1">Mantle</tissue>
    </source>
</reference>